<keyword evidence="2" id="KW-1133">Transmembrane helix</keyword>
<feature type="compositionally biased region" description="Basic and acidic residues" evidence="1">
    <location>
        <begin position="362"/>
        <end position="371"/>
    </location>
</feature>
<feature type="compositionally biased region" description="Basic and acidic residues" evidence="1">
    <location>
        <begin position="157"/>
        <end position="168"/>
    </location>
</feature>
<sequence>MYEAGILALMGWWYHGWKGDPNARVDLIFPCFFPLGVAVLVNAYEIVSFSCLDRRRPINVIAVCFDVLICAGSTFCFLLLGLIDNDPVQDRLRTDSTQERWRRDQSKAMIFMIVFCFLHALFIIMASVGCVYSGILKNRARRRRRIARNRAQMARFANERRRQMDVDKAQVGAPVEDVGQSEERSDERNSRGTESTQSTELEGNERNTRERFSTRHHGDQARRRRYAGYPSAPLSTTVLACALVTQKYARERRGTSRYVLSESGPSYRARFSSGRFVGPNGFNIKPGGWTVIHQPSTHRLPCMVIATNNQDALPSQKALRKERKISGEAGDNKKRKKHNGETAEEKAERKKQKKSELGCWRYSDRGNRSLDDANLCTSPAGPAPDPNETEEQRKRRLRKEEEKKKEKKGEEGETTKFARTERGAKETTECV</sequence>
<evidence type="ECO:0008006" key="5">
    <source>
        <dbReference type="Google" id="ProtNLM"/>
    </source>
</evidence>
<evidence type="ECO:0000313" key="4">
    <source>
        <dbReference type="Proteomes" id="UP001285908"/>
    </source>
</evidence>
<evidence type="ECO:0000256" key="1">
    <source>
        <dbReference type="SAM" id="MobiDB-lite"/>
    </source>
</evidence>
<keyword evidence="4" id="KW-1185">Reference proteome</keyword>
<feature type="transmembrane region" description="Helical" evidence="2">
    <location>
        <begin position="109"/>
        <end position="135"/>
    </location>
</feature>
<protein>
    <recommendedName>
        <fullName evidence="5">Transmembrane protein</fullName>
    </recommendedName>
</protein>
<feature type="compositionally biased region" description="Basic and acidic residues" evidence="1">
    <location>
        <begin position="390"/>
        <end position="431"/>
    </location>
</feature>
<feature type="transmembrane region" description="Helical" evidence="2">
    <location>
        <begin position="27"/>
        <end position="47"/>
    </location>
</feature>
<dbReference type="Proteomes" id="UP001285908">
    <property type="component" value="Unassembled WGS sequence"/>
</dbReference>
<name>A0AAJ0MTW3_9PEZI</name>
<gene>
    <name evidence="3" type="ORF">B0T23DRAFT_438299</name>
</gene>
<feature type="transmembrane region" description="Helical" evidence="2">
    <location>
        <begin position="59"/>
        <end position="83"/>
    </location>
</feature>
<dbReference type="EMBL" id="JAULSX010000002">
    <property type="protein sequence ID" value="KAK3497437.1"/>
    <property type="molecule type" value="Genomic_DNA"/>
</dbReference>
<keyword evidence="2" id="KW-0812">Transmembrane</keyword>
<organism evidence="3 4">
    <name type="scientific">Neurospora hispaniola</name>
    <dbReference type="NCBI Taxonomy" id="588809"/>
    <lineage>
        <taxon>Eukaryota</taxon>
        <taxon>Fungi</taxon>
        <taxon>Dikarya</taxon>
        <taxon>Ascomycota</taxon>
        <taxon>Pezizomycotina</taxon>
        <taxon>Sordariomycetes</taxon>
        <taxon>Sordariomycetidae</taxon>
        <taxon>Sordariales</taxon>
        <taxon>Sordariaceae</taxon>
        <taxon>Neurospora</taxon>
    </lineage>
</organism>
<feature type="compositionally biased region" description="Basic and acidic residues" evidence="1">
    <location>
        <begin position="181"/>
        <end position="191"/>
    </location>
</feature>
<feature type="compositionally biased region" description="Basic and acidic residues" evidence="1">
    <location>
        <begin position="339"/>
        <end position="348"/>
    </location>
</feature>
<keyword evidence="2" id="KW-0472">Membrane</keyword>
<feature type="region of interest" description="Disordered" evidence="1">
    <location>
        <begin position="157"/>
        <end position="224"/>
    </location>
</feature>
<proteinExistence type="predicted"/>
<feature type="compositionally biased region" description="Polar residues" evidence="1">
    <location>
        <begin position="192"/>
        <end position="201"/>
    </location>
</feature>
<accession>A0AAJ0MTW3</accession>
<dbReference type="RefSeq" id="XP_062695701.1">
    <property type="nucleotide sequence ID" value="XM_062840655.1"/>
</dbReference>
<comment type="caution">
    <text evidence="3">The sequence shown here is derived from an EMBL/GenBank/DDBJ whole genome shotgun (WGS) entry which is preliminary data.</text>
</comment>
<feature type="compositionally biased region" description="Basic and acidic residues" evidence="1">
    <location>
        <begin position="203"/>
        <end position="221"/>
    </location>
</feature>
<dbReference type="AlphaFoldDB" id="A0AAJ0MTW3"/>
<dbReference type="GeneID" id="87878277"/>
<evidence type="ECO:0000313" key="3">
    <source>
        <dbReference type="EMBL" id="KAK3497437.1"/>
    </source>
</evidence>
<evidence type="ECO:0000256" key="2">
    <source>
        <dbReference type="SAM" id="Phobius"/>
    </source>
</evidence>
<reference evidence="3 4" key="1">
    <citation type="journal article" date="2023" name="Mol. Phylogenet. Evol.">
        <title>Genome-scale phylogeny and comparative genomics of the fungal order Sordariales.</title>
        <authorList>
            <person name="Hensen N."/>
            <person name="Bonometti L."/>
            <person name="Westerberg I."/>
            <person name="Brannstrom I.O."/>
            <person name="Guillou S."/>
            <person name="Cros-Aarteil S."/>
            <person name="Calhoun S."/>
            <person name="Haridas S."/>
            <person name="Kuo A."/>
            <person name="Mondo S."/>
            <person name="Pangilinan J."/>
            <person name="Riley R."/>
            <person name="LaButti K."/>
            <person name="Andreopoulos B."/>
            <person name="Lipzen A."/>
            <person name="Chen C."/>
            <person name="Yan M."/>
            <person name="Daum C."/>
            <person name="Ng V."/>
            <person name="Clum A."/>
            <person name="Steindorff A."/>
            <person name="Ohm R.A."/>
            <person name="Martin F."/>
            <person name="Silar P."/>
            <person name="Natvig D.O."/>
            <person name="Lalanne C."/>
            <person name="Gautier V."/>
            <person name="Ament-Velasquez S.L."/>
            <person name="Kruys A."/>
            <person name="Hutchinson M.I."/>
            <person name="Powell A.J."/>
            <person name="Barry K."/>
            <person name="Miller A.N."/>
            <person name="Grigoriev I.V."/>
            <person name="Debuchy R."/>
            <person name="Gladieux P."/>
            <person name="Hiltunen Thoren M."/>
            <person name="Johannesson H."/>
        </authorList>
    </citation>
    <scope>NUCLEOTIDE SEQUENCE [LARGE SCALE GENOMIC DNA]</scope>
    <source>
        <strain evidence="3 4">FGSC 10403</strain>
    </source>
</reference>
<feature type="region of interest" description="Disordered" evidence="1">
    <location>
        <begin position="313"/>
        <end position="431"/>
    </location>
</feature>